<dbReference type="Proteomes" id="UP000694480">
    <property type="component" value="Unassembled WGS sequence"/>
</dbReference>
<sequence>MVFQRAQPSSIPLLAELARKSWQQAYTGILSQEQISYMLELLYSPPALLRLLESSSMEYYLLVDPARGAEGFLLLEHGAENLSTKIHRLYLLDLAKGSGKGRSAVAFAAHRALEAGSLRITLNVNRHNPAKQFYEHIGLKVLKEECIDIGAGFVMDDFVLGMDLMKV</sequence>
<keyword evidence="3" id="KW-1185">Reference proteome</keyword>
<evidence type="ECO:0000313" key="2">
    <source>
        <dbReference type="EMBL" id="MBF5027054.1"/>
    </source>
</evidence>
<dbReference type="Gene3D" id="3.40.630.30">
    <property type="match status" value="1"/>
</dbReference>
<dbReference type="AlphaFoldDB" id="A0A931EBE6"/>
<comment type="caution">
    <text evidence="2">The sequence shown here is derived from an EMBL/GenBank/DDBJ whole genome shotgun (WGS) entry which is preliminary data.</text>
</comment>
<accession>A0A931EBE6</accession>
<gene>
    <name evidence="2" type="ORF">IC612_04480</name>
</gene>
<dbReference type="SUPFAM" id="SSF55729">
    <property type="entry name" value="Acyl-CoA N-acyltransferases (Nat)"/>
    <property type="match status" value="1"/>
</dbReference>
<dbReference type="Pfam" id="PF13673">
    <property type="entry name" value="Acetyltransf_10"/>
    <property type="match status" value="1"/>
</dbReference>
<evidence type="ECO:0000313" key="3">
    <source>
        <dbReference type="Proteomes" id="UP000694480"/>
    </source>
</evidence>
<dbReference type="PROSITE" id="PS51186">
    <property type="entry name" value="GNAT"/>
    <property type="match status" value="1"/>
</dbReference>
<evidence type="ECO:0000259" key="1">
    <source>
        <dbReference type="PROSITE" id="PS51186"/>
    </source>
</evidence>
<dbReference type="GO" id="GO:0016747">
    <property type="term" value="F:acyltransferase activity, transferring groups other than amino-acyl groups"/>
    <property type="evidence" value="ECO:0007669"/>
    <property type="project" value="InterPro"/>
</dbReference>
<proteinExistence type="predicted"/>
<name>A0A931EBE6_9FLAO</name>
<dbReference type="InterPro" id="IPR016181">
    <property type="entry name" value="Acyl_CoA_acyltransferase"/>
</dbReference>
<dbReference type="RefSeq" id="WP_194738978.1">
    <property type="nucleotide sequence ID" value="NZ_JADKYY010000004.1"/>
</dbReference>
<organism evidence="2 3">
    <name type="scientific">Planobacterium oryzisoli</name>
    <dbReference type="NCBI Taxonomy" id="2771435"/>
    <lineage>
        <taxon>Bacteria</taxon>
        <taxon>Pseudomonadati</taxon>
        <taxon>Bacteroidota</taxon>
        <taxon>Flavobacteriia</taxon>
        <taxon>Flavobacteriales</taxon>
        <taxon>Weeksellaceae</taxon>
        <taxon>Chryseobacterium group</taxon>
        <taxon>Chryseobacterium</taxon>
    </lineage>
</organism>
<feature type="domain" description="N-acetyltransferase" evidence="1">
    <location>
        <begin position="1"/>
        <end position="167"/>
    </location>
</feature>
<protein>
    <submittedName>
        <fullName evidence="2">GNAT family N-acetyltransferase</fullName>
    </submittedName>
</protein>
<dbReference type="InterPro" id="IPR000182">
    <property type="entry name" value="GNAT_dom"/>
</dbReference>
<dbReference type="EMBL" id="JADKYY010000004">
    <property type="protein sequence ID" value="MBF5027054.1"/>
    <property type="molecule type" value="Genomic_DNA"/>
</dbReference>
<reference evidence="2" key="1">
    <citation type="submission" date="2020-11" db="EMBL/GenBank/DDBJ databases">
        <title>Genome seq and assembly of Planobacterium sp.</title>
        <authorList>
            <person name="Chhetri G."/>
        </authorList>
    </citation>
    <scope>NUCLEOTIDE SEQUENCE</scope>
    <source>
        <strain evidence="2">GCR5</strain>
    </source>
</reference>